<dbReference type="EMBL" id="JBBPBN010000006">
    <property type="protein sequence ID" value="KAK9035813.1"/>
    <property type="molecule type" value="Genomic_DNA"/>
</dbReference>
<accession>A0ABR2TF69</accession>
<sequence length="70" mass="7558">MVAARLLRLLVHGYPCPALPSQAKGLHEPGDVACLHIFGAPLGLKRGHERMYLSACSWMTLGFSGKHEGC</sequence>
<evidence type="ECO:0000313" key="1">
    <source>
        <dbReference type="EMBL" id="KAK9035813.1"/>
    </source>
</evidence>
<keyword evidence="2" id="KW-1185">Reference proteome</keyword>
<gene>
    <name evidence="1" type="ORF">V6N11_077842</name>
</gene>
<evidence type="ECO:0000313" key="2">
    <source>
        <dbReference type="Proteomes" id="UP001396334"/>
    </source>
</evidence>
<name>A0ABR2TF69_9ROSI</name>
<comment type="caution">
    <text evidence="1">The sequence shown here is derived from an EMBL/GenBank/DDBJ whole genome shotgun (WGS) entry which is preliminary data.</text>
</comment>
<dbReference type="Proteomes" id="UP001396334">
    <property type="component" value="Unassembled WGS sequence"/>
</dbReference>
<organism evidence="1 2">
    <name type="scientific">Hibiscus sabdariffa</name>
    <name type="common">roselle</name>
    <dbReference type="NCBI Taxonomy" id="183260"/>
    <lineage>
        <taxon>Eukaryota</taxon>
        <taxon>Viridiplantae</taxon>
        <taxon>Streptophyta</taxon>
        <taxon>Embryophyta</taxon>
        <taxon>Tracheophyta</taxon>
        <taxon>Spermatophyta</taxon>
        <taxon>Magnoliopsida</taxon>
        <taxon>eudicotyledons</taxon>
        <taxon>Gunneridae</taxon>
        <taxon>Pentapetalae</taxon>
        <taxon>rosids</taxon>
        <taxon>malvids</taxon>
        <taxon>Malvales</taxon>
        <taxon>Malvaceae</taxon>
        <taxon>Malvoideae</taxon>
        <taxon>Hibiscus</taxon>
    </lineage>
</organism>
<reference evidence="1 2" key="1">
    <citation type="journal article" date="2024" name="G3 (Bethesda)">
        <title>Genome assembly of Hibiscus sabdariffa L. provides insights into metabolisms of medicinal natural products.</title>
        <authorList>
            <person name="Kim T."/>
        </authorList>
    </citation>
    <scope>NUCLEOTIDE SEQUENCE [LARGE SCALE GENOMIC DNA]</scope>
    <source>
        <strain evidence="1">TK-2024</strain>
        <tissue evidence="1">Old leaves</tissue>
    </source>
</reference>
<protein>
    <recommendedName>
        <fullName evidence="3">Secreted protein</fullName>
    </recommendedName>
</protein>
<evidence type="ECO:0008006" key="3">
    <source>
        <dbReference type="Google" id="ProtNLM"/>
    </source>
</evidence>
<proteinExistence type="predicted"/>